<comment type="caution">
    <text evidence="1">The sequence shown here is derived from an EMBL/GenBank/DDBJ whole genome shotgun (WGS) entry which is preliminary data.</text>
</comment>
<reference evidence="1 2" key="1">
    <citation type="submission" date="2020-08" db="EMBL/GenBank/DDBJ databases">
        <title>Sequencing the genomes of 1000 actinobacteria strains.</title>
        <authorList>
            <person name="Klenk H.-P."/>
        </authorList>
    </citation>
    <scope>NUCLEOTIDE SEQUENCE [LARGE SCALE GENOMIC DNA]</scope>
    <source>
        <strain evidence="1 2">DSM 45084</strain>
    </source>
</reference>
<evidence type="ECO:0008006" key="3">
    <source>
        <dbReference type="Google" id="ProtNLM"/>
    </source>
</evidence>
<dbReference type="Gene3D" id="1.25.10.10">
    <property type="entry name" value="Leucine-rich Repeat Variant"/>
    <property type="match status" value="1"/>
</dbReference>
<organism evidence="1 2">
    <name type="scientific">Saccharothrix violaceirubra</name>
    <dbReference type="NCBI Taxonomy" id="413306"/>
    <lineage>
        <taxon>Bacteria</taxon>
        <taxon>Bacillati</taxon>
        <taxon>Actinomycetota</taxon>
        <taxon>Actinomycetes</taxon>
        <taxon>Pseudonocardiales</taxon>
        <taxon>Pseudonocardiaceae</taxon>
        <taxon>Saccharothrix</taxon>
    </lineage>
</organism>
<proteinExistence type="predicted"/>
<sequence length="125" mass="13631">MTGWRYMPDAHGRPPCPCVVCQPLGAYGSAKIRTRLSREWPEPTKPEPMARLADAGGPLELREVLYEPGGRGRGDADALAYLVDHPDAGVREALAEALRSYRDGRALQARLALDPDPEVRAAAVR</sequence>
<dbReference type="SUPFAM" id="SSF48371">
    <property type="entry name" value="ARM repeat"/>
    <property type="match status" value="1"/>
</dbReference>
<keyword evidence="2" id="KW-1185">Reference proteome</keyword>
<dbReference type="EMBL" id="JACHJS010000001">
    <property type="protein sequence ID" value="MBB4964376.1"/>
    <property type="molecule type" value="Genomic_DNA"/>
</dbReference>
<name>A0A7W7T154_9PSEU</name>
<evidence type="ECO:0000313" key="1">
    <source>
        <dbReference type="EMBL" id="MBB4964376.1"/>
    </source>
</evidence>
<dbReference type="InterPro" id="IPR016024">
    <property type="entry name" value="ARM-type_fold"/>
</dbReference>
<dbReference type="InterPro" id="IPR011989">
    <property type="entry name" value="ARM-like"/>
</dbReference>
<protein>
    <recommendedName>
        <fullName evidence="3">HEAT repeat protein</fullName>
    </recommendedName>
</protein>
<dbReference type="Proteomes" id="UP000542674">
    <property type="component" value="Unassembled WGS sequence"/>
</dbReference>
<gene>
    <name evidence="1" type="ORF">F4559_001735</name>
</gene>
<evidence type="ECO:0000313" key="2">
    <source>
        <dbReference type="Proteomes" id="UP000542674"/>
    </source>
</evidence>
<accession>A0A7W7T154</accession>
<dbReference type="AlphaFoldDB" id="A0A7W7T154"/>